<organism evidence="6">
    <name type="scientific">Mesocestoides corti</name>
    <name type="common">Flatworm</name>
    <dbReference type="NCBI Taxonomy" id="53468"/>
    <lineage>
        <taxon>Eukaryota</taxon>
        <taxon>Metazoa</taxon>
        <taxon>Spiralia</taxon>
        <taxon>Lophotrochozoa</taxon>
        <taxon>Platyhelminthes</taxon>
        <taxon>Cestoda</taxon>
        <taxon>Eucestoda</taxon>
        <taxon>Cyclophyllidea</taxon>
        <taxon>Mesocestoididae</taxon>
        <taxon>Mesocestoides</taxon>
    </lineage>
</organism>
<dbReference type="WBParaSite" id="MCOS_0000795701-mRNA-1">
    <property type="protein sequence ID" value="MCOS_0000795701-mRNA-1"/>
    <property type="gene ID" value="MCOS_0000795701"/>
</dbReference>
<dbReference type="Pfam" id="PF02585">
    <property type="entry name" value="PIG-L"/>
    <property type="match status" value="1"/>
</dbReference>
<keyword evidence="3" id="KW-1133">Transmembrane helix</keyword>
<dbReference type="Gene3D" id="3.40.50.10320">
    <property type="entry name" value="LmbE-like"/>
    <property type="match status" value="1"/>
</dbReference>
<evidence type="ECO:0000313" key="5">
    <source>
        <dbReference type="Proteomes" id="UP000267029"/>
    </source>
</evidence>
<evidence type="ECO:0000313" key="6">
    <source>
        <dbReference type="WBParaSite" id="MCOS_0000795701-mRNA-1"/>
    </source>
</evidence>
<dbReference type="SUPFAM" id="SSF102588">
    <property type="entry name" value="LmbE-like"/>
    <property type="match status" value="1"/>
</dbReference>
<dbReference type="EC" id="3.5.1.89" evidence="2"/>
<evidence type="ECO:0000256" key="1">
    <source>
        <dbReference type="ARBA" id="ARBA00006066"/>
    </source>
</evidence>
<dbReference type="InterPro" id="IPR003737">
    <property type="entry name" value="GlcNAc_PI_deacetylase-related"/>
</dbReference>
<protein>
    <recommendedName>
        <fullName evidence="2">N-acetylglucosaminylphosphatidylinositol deacetylase</fullName>
        <ecNumber evidence="2">3.5.1.89</ecNumber>
    </recommendedName>
</protein>
<keyword evidence="5" id="KW-1185">Reference proteome</keyword>
<name>A0A0R3UK70_MESCO</name>
<dbReference type="OrthoDB" id="440160at2759"/>
<dbReference type="STRING" id="53468.A0A0R3UK70"/>
<dbReference type="EMBL" id="UXSR01005431">
    <property type="protein sequence ID" value="VDD81955.1"/>
    <property type="molecule type" value="Genomic_DNA"/>
</dbReference>
<dbReference type="InterPro" id="IPR024078">
    <property type="entry name" value="LmbE-like_dom_sf"/>
</dbReference>
<accession>A0A0R3UK70</accession>
<evidence type="ECO:0000313" key="4">
    <source>
        <dbReference type="EMBL" id="VDD81955.1"/>
    </source>
</evidence>
<evidence type="ECO:0000256" key="3">
    <source>
        <dbReference type="SAM" id="Phobius"/>
    </source>
</evidence>
<keyword evidence="3" id="KW-0812">Transmembrane</keyword>
<dbReference type="GO" id="GO:0016020">
    <property type="term" value="C:membrane"/>
    <property type="evidence" value="ECO:0007669"/>
    <property type="project" value="GOC"/>
</dbReference>
<dbReference type="PANTHER" id="PTHR12993">
    <property type="entry name" value="N-ACETYLGLUCOSAMINYL-PHOSPHATIDYLINOSITOL DE-N-ACETYLASE-RELATED"/>
    <property type="match status" value="1"/>
</dbReference>
<comment type="similarity">
    <text evidence="1">Belongs to the PIGL family.</text>
</comment>
<dbReference type="GO" id="GO:0006506">
    <property type="term" value="P:GPI anchor biosynthetic process"/>
    <property type="evidence" value="ECO:0007669"/>
    <property type="project" value="UniProtKB-UniPathway"/>
</dbReference>
<dbReference type="AlphaFoldDB" id="A0A0R3UK70"/>
<keyword evidence="3" id="KW-0472">Membrane</keyword>
<sequence length="243" mass="27938">MIVLVLFLFFAYCCVFFIYFGRNSSLLDIQGPVLLVTAHPDDECMFFSPVLLSLYKRDIPVDLLCLSSGDYYGAGRVRSEELKYSANLLGIRHLMVIQDANLPDNPDRQWPSGCVFEHICKAARSWKSKSIISFDSLGVSGHQNHCYIHHALNEKSHLFGDVGIYCLKTLGILPKYCIFLAIVLALVENRRNVFCTPLSLIRLPHKAMLLHKSQLMWFRYLYILLSSYMYINILLPLKKSHKR</sequence>
<dbReference type="PANTHER" id="PTHR12993:SF11">
    <property type="entry name" value="N-ACETYLGLUCOSAMINYL-PHOSPHATIDYLINOSITOL DE-N-ACETYLASE"/>
    <property type="match status" value="1"/>
</dbReference>
<evidence type="ECO:0000256" key="2">
    <source>
        <dbReference type="ARBA" id="ARBA00012176"/>
    </source>
</evidence>
<reference evidence="4 5" key="2">
    <citation type="submission" date="2018-10" db="EMBL/GenBank/DDBJ databases">
        <authorList>
            <consortium name="Pathogen Informatics"/>
        </authorList>
    </citation>
    <scope>NUCLEOTIDE SEQUENCE [LARGE SCALE GENOMIC DNA]</scope>
</reference>
<feature type="transmembrane region" description="Helical" evidence="3">
    <location>
        <begin position="217"/>
        <end position="237"/>
    </location>
</feature>
<proteinExistence type="inferred from homology"/>
<dbReference type="GO" id="GO:0000225">
    <property type="term" value="F:N-acetylglucosaminylphosphatidylinositol deacetylase activity"/>
    <property type="evidence" value="ECO:0007669"/>
    <property type="project" value="UniProtKB-EC"/>
</dbReference>
<gene>
    <name evidence="4" type="ORF">MCOS_LOCUS7958</name>
</gene>
<reference evidence="6" key="1">
    <citation type="submission" date="2017-02" db="UniProtKB">
        <authorList>
            <consortium name="WormBaseParasite"/>
        </authorList>
    </citation>
    <scope>IDENTIFICATION</scope>
</reference>
<dbReference type="Proteomes" id="UP000267029">
    <property type="component" value="Unassembled WGS sequence"/>
</dbReference>
<dbReference type="GO" id="GO:0005783">
    <property type="term" value="C:endoplasmic reticulum"/>
    <property type="evidence" value="ECO:0007669"/>
    <property type="project" value="TreeGrafter"/>
</dbReference>
<dbReference type="UniPathway" id="UPA00196"/>